<proteinExistence type="predicted"/>
<dbReference type="Proteomes" id="UP000050342">
    <property type="component" value="Unassembled WGS sequence"/>
</dbReference>
<dbReference type="OrthoDB" id="1060501at2"/>
<reference evidence="1 2" key="1">
    <citation type="submission" date="2015-10" db="EMBL/GenBank/DDBJ databases">
        <title>Pseudomonas helleri sp. nov. and Pseudomonas weihenstephanensis sp. nov., isolated from raw cows milk.</title>
        <authorList>
            <person name="Von Neubeck M."/>
            <person name="Huptas C."/>
            <person name="Wenning M."/>
            <person name="Scherer S."/>
        </authorList>
    </citation>
    <scope>NUCLEOTIDE SEQUENCE [LARGE SCALE GENOMIC DNA]</scope>
    <source>
        <strain evidence="1 2">BSTT44</strain>
    </source>
</reference>
<dbReference type="STRING" id="1563157.AQS70_18840"/>
<dbReference type="PIRSF" id="PIRSF034586">
    <property type="entry name" value="Vir_effector_SfrC"/>
    <property type="match status" value="1"/>
</dbReference>
<name>A0A0Q0XX71_9PSED</name>
<accession>A0A0Q0XX71</accession>
<sequence>MNDLTPEQKALSARWAAVHAGAAQALDWIEQTRATAPSLDGQADDLIYDLHRVRNEAANYERAASRPMTLGFFGISQAGKSYLILSLAAGQNERLETMMGGRRVDFLKHVNPAGVGKEATGLVTRFSRRATPSQDDQFPVELKLLAEADLIKMLGNSWFKDFDQSRVTFRITDDVIQAALKPFEGRENGPLLPGISADDVVSLWDYFKTSFANAVSLLDHAYWPRVLKLAPRLTVPERTQLFSLLWGNESALKGVYASLAGSLHQLGLPSTVYAPLHALFRLDEKGREVQSDSIMSVDILARFGTDKDHPIDVRPLNNDQLQTPRSVLVSHLAALTSEMTFRLVETPKDPIVNDVDLLDFPGYRGRMSLVDFANFNDPDLREGDNPVSQLILRGKVAYLFERYTDNQEMNALVLCTNSNKGIEINEIGPVLTRWIENTQGATPKERATRSSGLIWAMTMLDLRINAMVKMAPGLRPGSWGGMIQSAMTERFGRHDWLNDWADGEPFNNTYLVRKPHEDFACVGYDSNKLETGILPEYQPVLDDIGSAFEEVPEVRRHFHQPAQAWQAVLDGDGGMSRIICGIKAVASLAFKLQRQRERLEELLATFATQGVSEWHMPDGDGAIEAKRAQAQMIYSGLRLRGQKLGDLISHLQLPVATVRELYLSGDYDNEALIAPDEQVEPDVTPVKGVSSGWAFDDGYDDEPASGKAVKADAPLAKPQGPQNSAQRFARAAFNAWISHLRHLSNNTGLLALLGFDKKLMDAVVAEVIVGAYRAQVLEQLSMAVSKCSETNARRERLAERQVLEVQMVLRDFISWFGFFTQPLTERPASRARHGNPVFGFYPPVNTDPAPSSQESDPEHYLPTLPENVGMPAMTFLTDWMSALAAMTEANAGHGAGSEITPEQNERLGLVLKAYKAI</sequence>
<organism evidence="1 2">
    <name type="scientific">Pseudomonas endophytica</name>
    <dbReference type="NCBI Taxonomy" id="1563157"/>
    <lineage>
        <taxon>Bacteria</taxon>
        <taxon>Pseudomonadati</taxon>
        <taxon>Pseudomonadota</taxon>
        <taxon>Gammaproteobacteria</taxon>
        <taxon>Pseudomonadales</taxon>
        <taxon>Pseudomonadaceae</taxon>
        <taxon>Pseudomonas</taxon>
    </lineage>
</organism>
<keyword evidence="2" id="KW-1185">Reference proteome</keyword>
<evidence type="ECO:0000313" key="2">
    <source>
        <dbReference type="Proteomes" id="UP000050342"/>
    </source>
</evidence>
<dbReference type="Pfam" id="PF10139">
    <property type="entry name" value="Virul_Fac"/>
    <property type="match status" value="1"/>
</dbReference>
<dbReference type="EMBL" id="LLWH01000011">
    <property type="protein sequence ID" value="KQB55371.1"/>
    <property type="molecule type" value="Genomic_DNA"/>
</dbReference>
<evidence type="ECO:0000313" key="1">
    <source>
        <dbReference type="EMBL" id="KQB55371.1"/>
    </source>
</evidence>
<evidence type="ECO:0008006" key="3">
    <source>
        <dbReference type="Google" id="ProtNLM"/>
    </source>
</evidence>
<comment type="caution">
    <text evidence="1">The sequence shown here is derived from an EMBL/GenBank/DDBJ whole genome shotgun (WGS) entry which is preliminary data.</text>
</comment>
<protein>
    <recommendedName>
        <fullName evidence="3">Virulence factor</fullName>
    </recommendedName>
</protein>
<gene>
    <name evidence="1" type="ORF">AQS70_18840</name>
</gene>
<dbReference type="InterPro" id="IPR017030">
    <property type="entry name" value="Vir_effector_SfrC"/>
</dbReference>
<dbReference type="AlphaFoldDB" id="A0A0Q0XX71"/>
<dbReference type="RefSeq" id="WP_055101254.1">
    <property type="nucleotide sequence ID" value="NZ_LLWH01000011.1"/>
</dbReference>